<dbReference type="InterPro" id="IPR036641">
    <property type="entry name" value="HPT_dom_sf"/>
</dbReference>
<feature type="modified residue" description="Phosphohistidine" evidence="18">
    <location>
        <position position="496"/>
    </location>
</feature>
<sequence>MLGERLTILIFLLFSALIASGLWILKNIHTMKKQKQHSALVIENMKQQLSHQIEEVQFHRKAKEALLSSLSHELRTPLNAIVGLNHILEESELSDRQKEIVSKIQSSSDHLTSLLNDILDFSMLKSEKLTLNPSRFRLKDFLDNLAAQYVPKADTKGIRLLTDYQFDPDLCLRLDPVRLEQVLSNLLKNALQFTDTGFIRIHVHVLKEFSDTATLKFAVEDTGVGLRGEDLSDIFTEFHPAEGNLTKTHPGSGLGLPICRLLIERMGGAIWVESKKDLGSTFFFTITASRSYHACESDSHLAPILHGHGERVLVVEDTQINYDVVEELLSKAEIRCDHAPSGLAALNLCEKRGPSYYKVILMDIHMPIMDGYETCRKLREMGIETPIIALTATNITQEVLDRHGHLFESFIIKPFRYTQLYRALRPFIEEVPLPEANFSPEDPYAGKDIAIENLGGSNALYEKHLAKFKQNYAAAGKSLELHLTSGDRTEAKILAHSVKGLAGTLGLTYLARSAEALESAINNGEQDLNSEIAAFQDRLAQVVEG</sequence>
<organism evidence="24 25">
    <name type="scientific">Zhenpiania hominis</name>
    <dbReference type="NCBI Taxonomy" id="2763644"/>
    <lineage>
        <taxon>Bacteria</taxon>
        <taxon>Bacillati</taxon>
        <taxon>Bacillota</taxon>
        <taxon>Clostridia</taxon>
        <taxon>Peptostreptococcales</taxon>
        <taxon>Anaerovoracaceae</taxon>
        <taxon>Zhenpiania</taxon>
    </lineage>
</organism>
<feature type="transmembrane region" description="Helical" evidence="20">
    <location>
        <begin position="6"/>
        <end position="25"/>
    </location>
</feature>
<dbReference type="SUPFAM" id="SSF52172">
    <property type="entry name" value="CheY-like"/>
    <property type="match status" value="1"/>
</dbReference>
<comment type="similarity">
    <text evidence="3">In the N-terminal section; belongs to the phytochrome family.</text>
</comment>
<keyword evidence="11" id="KW-0418">Kinase</keyword>
<comment type="function">
    <text evidence="16">May play the central regulatory role in sporulation. It may be an element of the effector pathway responsible for the activation of sporulation genes in response to nutritional stress. Spo0A may act in concert with spo0H (a sigma factor) to control the expression of some genes that are critical to the sporulation process.</text>
</comment>
<dbReference type="AlphaFoldDB" id="A0A923NQS7"/>
<dbReference type="InterPro" id="IPR036097">
    <property type="entry name" value="HisK_dim/P_sf"/>
</dbReference>
<evidence type="ECO:0000256" key="15">
    <source>
        <dbReference type="ARBA" id="ARBA00023136"/>
    </source>
</evidence>
<evidence type="ECO:0000256" key="18">
    <source>
        <dbReference type="PROSITE-ProRule" id="PRU00110"/>
    </source>
</evidence>
<keyword evidence="15 20" id="KW-0472">Membrane</keyword>
<feature type="domain" description="HPt" evidence="23">
    <location>
        <begin position="457"/>
        <end position="545"/>
    </location>
</feature>
<dbReference type="InterPro" id="IPR005467">
    <property type="entry name" value="His_kinase_dom"/>
</dbReference>
<name>A0A923NQS7_9FIRM</name>
<comment type="catalytic activity">
    <reaction evidence="1">
        <text>ATP + protein L-histidine = ADP + protein N-phospho-L-histidine.</text>
        <dbReference type="EC" id="2.7.13.3"/>
    </reaction>
</comment>
<dbReference type="GO" id="GO:0000155">
    <property type="term" value="F:phosphorelay sensor kinase activity"/>
    <property type="evidence" value="ECO:0007669"/>
    <property type="project" value="InterPro"/>
</dbReference>
<evidence type="ECO:0000256" key="20">
    <source>
        <dbReference type="SAM" id="Phobius"/>
    </source>
</evidence>
<keyword evidence="6" id="KW-1003">Cell membrane</keyword>
<comment type="caution">
    <text evidence="24">The sequence shown here is derived from an EMBL/GenBank/DDBJ whole genome shotgun (WGS) entry which is preliminary data.</text>
</comment>
<dbReference type="SMART" id="SM00388">
    <property type="entry name" value="HisKA"/>
    <property type="match status" value="1"/>
</dbReference>
<evidence type="ECO:0000256" key="5">
    <source>
        <dbReference type="ARBA" id="ARBA00018672"/>
    </source>
</evidence>
<evidence type="ECO:0000256" key="9">
    <source>
        <dbReference type="ARBA" id="ARBA00022679"/>
    </source>
</evidence>
<dbReference type="Gene3D" id="3.30.565.10">
    <property type="entry name" value="Histidine kinase-like ATPase, C-terminal domain"/>
    <property type="match status" value="1"/>
</dbReference>
<accession>A0A923NQS7</accession>
<evidence type="ECO:0000313" key="24">
    <source>
        <dbReference type="EMBL" id="MBC6680393.1"/>
    </source>
</evidence>
<dbReference type="Proteomes" id="UP000602647">
    <property type="component" value="Unassembled WGS sequence"/>
</dbReference>
<keyword evidence="25" id="KW-1185">Reference proteome</keyword>
<dbReference type="GO" id="GO:0005886">
    <property type="term" value="C:plasma membrane"/>
    <property type="evidence" value="ECO:0007669"/>
    <property type="project" value="UniProtKB-SubCell"/>
</dbReference>
<dbReference type="CDD" id="cd00082">
    <property type="entry name" value="HisKA"/>
    <property type="match status" value="1"/>
</dbReference>
<dbReference type="Gene3D" id="1.10.287.130">
    <property type="match status" value="1"/>
</dbReference>
<gene>
    <name evidence="24" type="ORF">H9L42_11245</name>
</gene>
<dbReference type="PROSITE" id="PS50109">
    <property type="entry name" value="HIS_KIN"/>
    <property type="match status" value="1"/>
</dbReference>
<keyword evidence="8 19" id="KW-0597">Phosphoprotein</keyword>
<evidence type="ECO:0000256" key="2">
    <source>
        <dbReference type="ARBA" id="ARBA00004429"/>
    </source>
</evidence>
<dbReference type="Pfam" id="PF01627">
    <property type="entry name" value="Hpt"/>
    <property type="match status" value="1"/>
</dbReference>
<evidence type="ECO:0000256" key="7">
    <source>
        <dbReference type="ARBA" id="ARBA00022519"/>
    </source>
</evidence>
<dbReference type="InterPro" id="IPR011006">
    <property type="entry name" value="CheY-like_superfamily"/>
</dbReference>
<feature type="domain" description="Response regulatory" evidence="22">
    <location>
        <begin position="311"/>
        <end position="428"/>
    </location>
</feature>
<keyword evidence="14" id="KW-0902">Two-component regulatory system</keyword>
<dbReference type="InterPro" id="IPR003594">
    <property type="entry name" value="HATPase_dom"/>
</dbReference>
<evidence type="ECO:0000256" key="10">
    <source>
        <dbReference type="ARBA" id="ARBA00022692"/>
    </source>
</evidence>
<evidence type="ECO:0000256" key="17">
    <source>
        <dbReference type="ARBA" id="ARBA00074306"/>
    </source>
</evidence>
<dbReference type="FunFam" id="3.30.565.10:FF:000010">
    <property type="entry name" value="Sensor histidine kinase RcsC"/>
    <property type="match status" value="1"/>
</dbReference>
<evidence type="ECO:0000259" key="23">
    <source>
        <dbReference type="PROSITE" id="PS50894"/>
    </source>
</evidence>
<dbReference type="EMBL" id="JACRYT010000012">
    <property type="protein sequence ID" value="MBC6680393.1"/>
    <property type="molecule type" value="Genomic_DNA"/>
</dbReference>
<evidence type="ECO:0000256" key="8">
    <source>
        <dbReference type="ARBA" id="ARBA00022553"/>
    </source>
</evidence>
<keyword evidence="12" id="KW-0067">ATP-binding</keyword>
<dbReference type="Pfam" id="PF00512">
    <property type="entry name" value="HisKA"/>
    <property type="match status" value="1"/>
</dbReference>
<comment type="subcellular location">
    <subcellularLocation>
        <location evidence="2">Cell inner membrane</location>
        <topology evidence="2">Multi-pass membrane protein</topology>
    </subcellularLocation>
</comment>
<dbReference type="PROSITE" id="PS50110">
    <property type="entry name" value="RESPONSE_REGULATORY"/>
    <property type="match status" value="1"/>
</dbReference>
<keyword evidence="13 20" id="KW-1133">Transmembrane helix</keyword>
<reference evidence="24" key="1">
    <citation type="submission" date="2020-08" db="EMBL/GenBank/DDBJ databases">
        <title>Genome public.</title>
        <authorList>
            <person name="Liu C."/>
            <person name="Sun Q."/>
        </authorList>
    </citation>
    <scope>NUCLEOTIDE SEQUENCE</scope>
    <source>
        <strain evidence="24">BX12</strain>
    </source>
</reference>
<evidence type="ECO:0000256" key="1">
    <source>
        <dbReference type="ARBA" id="ARBA00000085"/>
    </source>
</evidence>
<evidence type="ECO:0000256" key="19">
    <source>
        <dbReference type="PROSITE-ProRule" id="PRU00169"/>
    </source>
</evidence>
<keyword evidence="9" id="KW-0808">Transferase</keyword>
<dbReference type="InterPro" id="IPR001789">
    <property type="entry name" value="Sig_transdc_resp-reg_receiver"/>
</dbReference>
<keyword evidence="7" id="KW-0997">Cell inner membrane</keyword>
<dbReference type="Gene3D" id="1.20.120.160">
    <property type="entry name" value="HPT domain"/>
    <property type="match status" value="1"/>
</dbReference>
<evidence type="ECO:0000256" key="11">
    <source>
        <dbReference type="ARBA" id="ARBA00022777"/>
    </source>
</evidence>
<dbReference type="Pfam" id="PF02518">
    <property type="entry name" value="HATPase_c"/>
    <property type="match status" value="1"/>
</dbReference>
<keyword evidence="10 20" id="KW-0812">Transmembrane</keyword>
<dbReference type="PRINTS" id="PR00344">
    <property type="entry name" value="BCTRLSENSOR"/>
</dbReference>
<dbReference type="EC" id="2.7.13.3" evidence="4"/>
<evidence type="ECO:0000256" key="14">
    <source>
        <dbReference type="ARBA" id="ARBA00023012"/>
    </source>
</evidence>
<evidence type="ECO:0000256" key="12">
    <source>
        <dbReference type="ARBA" id="ARBA00022840"/>
    </source>
</evidence>
<dbReference type="CDD" id="cd16922">
    <property type="entry name" value="HATPase_EvgS-ArcB-TorS-like"/>
    <property type="match status" value="1"/>
</dbReference>
<evidence type="ECO:0000259" key="21">
    <source>
        <dbReference type="PROSITE" id="PS50109"/>
    </source>
</evidence>
<dbReference type="Pfam" id="PF00072">
    <property type="entry name" value="Response_reg"/>
    <property type="match status" value="1"/>
</dbReference>
<evidence type="ECO:0000313" key="25">
    <source>
        <dbReference type="Proteomes" id="UP000602647"/>
    </source>
</evidence>
<feature type="modified residue" description="4-aspartylphosphate" evidence="19">
    <location>
        <position position="363"/>
    </location>
</feature>
<dbReference type="SUPFAM" id="SSF47384">
    <property type="entry name" value="Homodimeric domain of signal transducing histidine kinase"/>
    <property type="match status" value="1"/>
</dbReference>
<evidence type="ECO:0000256" key="13">
    <source>
        <dbReference type="ARBA" id="ARBA00022989"/>
    </source>
</evidence>
<dbReference type="InterPro" id="IPR003661">
    <property type="entry name" value="HisK_dim/P_dom"/>
</dbReference>
<evidence type="ECO:0000256" key="3">
    <source>
        <dbReference type="ARBA" id="ARBA00006402"/>
    </source>
</evidence>
<dbReference type="SUPFAM" id="SSF55874">
    <property type="entry name" value="ATPase domain of HSP90 chaperone/DNA topoisomerase II/histidine kinase"/>
    <property type="match status" value="1"/>
</dbReference>
<evidence type="ECO:0000256" key="6">
    <source>
        <dbReference type="ARBA" id="ARBA00022475"/>
    </source>
</evidence>
<dbReference type="PANTHER" id="PTHR43047">
    <property type="entry name" value="TWO-COMPONENT HISTIDINE PROTEIN KINASE"/>
    <property type="match status" value="1"/>
</dbReference>
<dbReference type="SMART" id="SM00387">
    <property type="entry name" value="HATPase_c"/>
    <property type="match status" value="1"/>
</dbReference>
<keyword evidence="12" id="KW-0547">Nucleotide-binding</keyword>
<proteinExistence type="inferred from homology"/>
<dbReference type="InterPro" id="IPR036890">
    <property type="entry name" value="HATPase_C_sf"/>
</dbReference>
<dbReference type="InterPro" id="IPR004358">
    <property type="entry name" value="Sig_transdc_His_kin-like_C"/>
</dbReference>
<evidence type="ECO:0000256" key="4">
    <source>
        <dbReference type="ARBA" id="ARBA00012438"/>
    </source>
</evidence>
<dbReference type="CDD" id="cd17546">
    <property type="entry name" value="REC_hyHK_CKI1_RcsC-like"/>
    <property type="match status" value="1"/>
</dbReference>
<dbReference type="SMART" id="SM00448">
    <property type="entry name" value="REC"/>
    <property type="match status" value="1"/>
</dbReference>
<dbReference type="SUPFAM" id="SSF47226">
    <property type="entry name" value="Histidine-containing phosphotransfer domain, HPT domain"/>
    <property type="match status" value="1"/>
</dbReference>
<feature type="domain" description="Histidine kinase" evidence="21">
    <location>
        <begin position="69"/>
        <end position="290"/>
    </location>
</feature>
<dbReference type="RefSeq" id="WP_187303490.1">
    <property type="nucleotide sequence ID" value="NZ_CBCTON010000050.1"/>
</dbReference>
<dbReference type="Gene3D" id="3.40.50.2300">
    <property type="match status" value="1"/>
</dbReference>
<evidence type="ECO:0000259" key="22">
    <source>
        <dbReference type="PROSITE" id="PS50110"/>
    </source>
</evidence>
<evidence type="ECO:0000256" key="16">
    <source>
        <dbReference type="ARBA" id="ARBA00024867"/>
    </source>
</evidence>
<dbReference type="InterPro" id="IPR008207">
    <property type="entry name" value="Sig_transdc_His_kin_Hpt_dom"/>
</dbReference>
<dbReference type="PROSITE" id="PS50894">
    <property type="entry name" value="HPT"/>
    <property type="match status" value="1"/>
</dbReference>
<protein>
    <recommendedName>
        <fullName evidence="17">Circadian input-output histidine kinase CikA</fullName>
        <ecNumber evidence="4">2.7.13.3</ecNumber>
    </recommendedName>
    <alternativeName>
        <fullName evidence="5">Stage 0 sporulation protein A homolog</fullName>
    </alternativeName>
</protein>